<name>A0A2M8J551_9RHOB</name>
<sequence length="404" mass="42857">MARTSARNAASTLAIIALAACGGKTPANIEAVSRGESYQAQYRDLERPAADSPTLRSALMNASRCKPYSGSAGAGKLRTYLPDALRGELLSRGDLIDLRVPNDETFTGEFVVSRDGMLKIPFLDPIPAQGRRTEQVAAEIRRKLVAGGFYVDEPALSLLVMDFAPVRIGVSGAVFDPQASDIGGVQGDQVDSRRQAALGASTEGRNLSVALRSAGGVRPDADLSAVRITRAGTNHIVDLRGAVDGRHFDDIMLVTGDEVYVPSRQCFQDELMTPSPVSPPGVSLYMSNLTQPANNNAAAAVSQGVREVPYGTRYLQAVIDANCVGGARATSADRSAALFSRNPVTGVSVVIERRVEELRTRADRDDYDPYVLPGDAIACYDSGVTNLGEIGRLIGVFTLGALVD</sequence>
<keyword evidence="1 2" id="KW-0732">Signal</keyword>
<dbReference type="Proteomes" id="UP000231553">
    <property type="component" value="Unassembled WGS sequence"/>
</dbReference>
<comment type="caution">
    <text evidence="4">The sequence shown here is derived from an EMBL/GenBank/DDBJ whole genome shotgun (WGS) entry which is preliminary data.</text>
</comment>
<evidence type="ECO:0000313" key="5">
    <source>
        <dbReference type="Proteomes" id="UP000231553"/>
    </source>
</evidence>
<gene>
    <name evidence="4" type="ORF">CVM52_04500</name>
</gene>
<dbReference type="PROSITE" id="PS51257">
    <property type="entry name" value="PROKAR_LIPOPROTEIN"/>
    <property type="match status" value="1"/>
</dbReference>
<feature type="domain" description="Polysaccharide export protein N-terminal" evidence="3">
    <location>
        <begin position="89"/>
        <end position="158"/>
    </location>
</feature>
<dbReference type="InterPro" id="IPR003715">
    <property type="entry name" value="Poly_export_N"/>
</dbReference>
<evidence type="ECO:0000313" key="4">
    <source>
        <dbReference type="EMBL" id="PJE37893.1"/>
    </source>
</evidence>
<dbReference type="OrthoDB" id="494751at2"/>
<dbReference type="PANTHER" id="PTHR33619">
    <property type="entry name" value="POLYSACCHARIDE EXPORT PROTEIN GFCE-RELATED"/>
    <property type="match status" value="1"/>
</dbReference>
<dbReference type="GO" id="GO:0015159">
    <property type="term" value="F:polysaccharide transmembrane transporter activity"/>
    <property type="evidence" value="ECO:0007669"/>
    <property type="project" value="InterPro"/>
</dbReference>
<evidence type="ECO:0000256" key="2">
    <source>
        <dbReference type="SAM" id="SignalP"/>
    </source>
</evidence>
<keyword evidence="5" id="KW-1185">Reference proteome</keyword>
<dbReference type="Pfam" id="PF02563">
    <property type="entry name" value="Poly_export"/>
    <property type="match status" value="1"/>
</dbReference>
<feature type="chain" id="PRO_5014902530" evidence="2">
    <location>
        <begin position="20"/>
        <end position="404"/>
    </location>
</feature>
<reference evidence="4 5" key="1">
    <citation type="journal article" date="2018" name="Int. J. Syst. Evol. Microbiol.">
        <title>Pseudooceanicola lipolyticus sp. nov., a marine alphaproteobacterium, reclassification of Oceanicola flagellatus as Pseudooceanicola flagellatus comb. nov. and emended description of the genus Pseudooceanicola.</title>
        <authorList>
            <person name="Huang M.-M."/>
            <person name="Guo L.-L."/>
            <person name="Wu Y.-H."/>
            <person name="Lai Q.-L."/>
            <person name="Shao Z.-Z."/>
            <person name="Wang C.-S."/>
            <person name="Wu M."/>
            <person name="Xu X.-W."/>
        </authorList>
    </citation>
    <scope>NUCLEOTIDE SEQUENCE [LARGE SCALE GENOMIC DNA]</scope>
    <source>
        <strain evidence="4 5">157</strain>
    </source>
</reference>
<feature type="signal peptide" evidence="2">
    <location>
        <begin position="1"/>
        <end position="19"/>
    </location>
</feature>
<dbReference type="PANTHER" id="PTHR33619:SF3">
    <property type="entry name" value="POLYSACCHARIDE EXPORT PROTEIN GFCE-RELATED"/>
    <property type="match status" value="1"/>
</dbReference>
<accession>A0A2M8J551</accession>
<dbReference type="Gene3D" id="3.30.1950.10">
    <property type="entry name" value="wza like domain"/>
    <property type="match status" value="1"/>
</dbReference>
<protein>
    <submittedName>
        <fullName evidence="4">Polysaccharide biosynthesis protein</fullName>
    </submittedName>
</protein>
<dbReference type="RefSeq" id="WP_100161410.1">
    <property type="nucleotide sequence ID" value="NZ_PGTB01000007.1"/>
</dbReference>
<evidence type="ECO:0000259" key="3">
    <source>
        <dbReference type="Pfam" id="PF02563"/>
    </source>
</evidence>
<evidence type="ECO:0000256" key="1">
    <source>
        <dbReference type="ARBA" id="ARBA00022729"/>
    </source>
</evidence>
<dbReference type="EMBL" id="PGTB01000007">
    <property type="protein sequence ID" value="PJE37893.1"/>
    <property type="molecule type" value="Genomic_DNA"/>
</dbReference>
<organism evidence="4 5">
    <name type="scientific">Pseudooceanicola lipolyticus</name>
    <dbReference type="NCBI Taxonomy" id="2029104"/>
    <lineage>
        <taxon>Bacteria</taxon>
        <taxon>Pseudomonadati</taxon>
        <taxon>Pseudomonadota</taxon>
        <taxon>Alphaproteobacteria</taxon>
        <taxon>Rhodobacterales</taxon>
        <taxon>Paracoccaceae</taxon>
        <taxon>Pseudooceanicola</taxon>
    </lineage>
</organism>
<dbReference type="AlphaFoldDB" id="A0A2M8J551"/>
<dbReference type="InterPro" id="IPR049712">
    <property type="entry name" value="Poly_export"/>
</dbReference>
<proteinExistence type="predicted"/>
<dbReference type="Gene3D" id="3.10.560.10">
    <property type="entry name" value="Outer membrane lipoprotein wza domain like"/>
    <property type="match status" value="1"/>
</dbReference>